<dbReference type="GO" id="GO:0048472">
    <property type="term" value="F:threonine-phosphate decarboxylase activity"/>
    <property type="evidence" value="ECO:0007669"/>
    <property type="project" value="InterPro"/>
</dbReference>
<gene>
    <name evidence="10" type="ORF">SG34_026425</name>
</gene>
<evidence type="ECO:0000256" key="3">
    <source>
        <dbReference type="ARBA" id="ARBA00006263"/>
    </source>
</evidence>
<dbReference type="PANTHER" id="PTHR34308">
    <property type="entry name" value="COBALAMIN BIOSYNTHESIS PROTEIN CBIB"/>
    <property type="match status" value="1"/>
</dbReference>
<keyword evidence="6 9" id="KW-0812">Transmembrane</keyword>
<evidence type="ECO:0000256" key="4">
    <source>
        <dbReference type="ARBA" id="ARBA00022475"/>
    </source>
</evidence>
<dbReference type="RefSeq" id="WP_044839626.1">
    <property type="nucleotide sequence ID" value="NZ_CP059733.1"/>
</dbReference>
<feature type="transmembrane region" description="Helical" evidence="9">
    <location>
        <begin position="249"/>
        <end position="268"/>
    </location>
</feature>
<keyword evidence="7 9" id="KW-1133">Transmembrane helix</keyword>
<feature type="transmembrane region" description="Helical" evidence="9">
    <location>
        <begin position="300"/>
        <end position="318"/>
    </location>
</feature>
<dbReference type="PANTHER" id="PTHR34308:SF1">
    <property type="entry name" value="COBALAMIN BIOSYNTHESIS PROTEIN CBIB"/>
    <property type="match status" value="1"/>
</dbReference>
<evidence type="ECO:0000313" key="11">
    <source>
        <dbReference type="Proteomes" id="UP000032352"/>
    </source>
</evidence>
<feature type="transmembrane region" description="Helical" evidence="9">
    <location>
        <begin position="62"/>
        <end position="82"/>
    </location>
</feature>
<proteinExistence type="inferred from homology"/>
<evidence type="ECO:0000256" key="9">
    <source>
        <dbReference type="SAM" id="Phobius"/>
    </source>
</evidence>
<evidence type="ECO:0000256" key="8">
    <source>
        <dbReference type="ARBA" id="ARBA00023136"/>
    </source>
</evidence>
<keyword evidence="11" id="KW-1185">Reference proteome</keyword>
<keyword evidence="4" id="KW-1003">Cell membrane</keyword>
<comment type="subcellular location">
    <subcellularLocation>
        <location evidence="1">Cell membrane</location>
        <topology evidence="1">Multi-pass membrane protein</topology>
    </subcellularLocation>
</comment>
<keyword evidence="5" id="KW-0169">Cobalamin biosynthesis</keyword>
<protein>
    <submittedName>
        <fullName evidence="10">Cobalamin biosynthesis protein</fullName>
    </submittedName>
</protein>
<evidence type="ECO:0000256" key="2">
    <source>
        <dbReference type="ARBA" id="ARBA00004953"/>
    </source>
</evidence>
<organism evidence="10 11">
    <name type="scientific">Thalassomonas viridans</name>
    <dbReference type="NCBI Taxonomy" id="137584"/>
    <lineage>
        <taxon>Bacteria</taxon>
        <taxon>Pseudomonadati</taxon>
        <taxon>Pseudomonadota</taxon>
        <taxon>Gammaproteobacteria</taxon>
        <taxon>Alteromonadales</taxon>
        <taxon>Colwelliaceae</taxon>
        <taxon>Thalassomonas</taxon>
    </lineage>
</organism>
<evidence type="ECO:0000256" key="5">
    <source>
        <dbReference type="ARBA" id="ARBA00022573"/>
    </source>
</evidence>
<dbReference type="Proteomes" id="UP000032352">
    <property type="component" value="Chromosome"/>
</dbReference>
<evidence type="ECO:0000313" key="10">
    <source>
        <dbReference type="EMBL" id="WDE04807.1"/>
    </source>
</evidence>
<dbReference type="GO" id="GO:0009236">
    <property type="term" value="P:cobalamin biosynthetic process"/>
    <property type="evidence" value="ECO:0007669"/>
    <property type="project" value="UniProtKB-KW"/>
</dbReference>
<comment type="similarity">
    <text evidence="3">Belongs to the CobD/CbiB family.</text>
</comment>
<dbReference type="GO" id="GO:0005886">
    <property type="term" value="C:plasma membrane"/>
    <property type="evidence" value="ECO:0007669"/>
    <property type="project" value="UniProtKB-SubCell"/>
</dbReference>
<dbReference type="Pfam" id="PF03186">
    <property type="entry name" value="CobD_Cbib"/>
    <property type="match status" value="1"/>
</dbReference>
<feature type="transmembrane region" description="Helical" evidence="9">
    <location>
        <begin position="215"/>
        <end position="237"/>
    </location>
</feature>
<dbReference type="AlphaFoldDB" id="A0AAE9Z222"/>
<name>A0AAE9Z222_9GAMM</name>
<evidence type="ECO:0000256" key="6">
    <source>
        <dbReference type="ARBA" id="ARBA00022692"/>
    </source>
</evidence>
<reference evidence="10 11" key="2">
    <citation type="journal article" date="2022" name="Mar. Drugs">
        <title>Bioassay-Guided Fractionation Leads to the Detection of Cholic Acid Generated by the Rare Thalassomonas sp.</title>
        <authorList>
            <person name="Pheiffer F."/>
            <person name="Schneider Y.K."/>
            <person name="Hansen E.H."/>
            <person name="Andersen J.H."/>
            <person name="Isaksson J."/>
            <person name="Busche T."/>
            <person name="R C."/>
            <person name="Kalinowski J."/>
            <person name="Zyl L.V."/>
            <person name="Trindade M."/>
        </authorList>
    </citation>
    <scope>NUCLEOTIDE SEQUENCE [LARGE SCALE GENOMIC DNA]</scope>
    <source>
        <strain evidence="10 11">XOM25</strain>
    </source>
</reference>
<sequence length="321" mass="36319">MTNFPDITGFSFSVLLLFSVLLVKFIVTRFSDPRPLHYFRFYCQRLADKVNKGSNSQKQQGIAGLVAILVTLAPLLVILWLFEAFIEVPWLWQGLLLYLALGSLNLGESSRIVAKALASQQKYLARETLAPWLLRDTEPLSPMGLAKANIESQLLHHCALLFTVGFYFLIGGGLAAIGYRLLLEMHFSWNIKRRQFLHFGQAANQMVKILQWLPARIFIVLLLFFISGKNLVLFARLLRPYFFRLNNDILVYGFALVLGIRLGGVASYDKQKLRRPAFNDPGRQPEPADIIHAGKRLKQLGYISSFLLLFTAALLLAIPPL</sequence>
<feature type="transmembrane region" description="Helical" evidence="9">
    <location>
        <begin position="6"/>
        <end position="27"/>
    </location>
</feature>
<evidence type="ECO:0000256" key="1">
    <source>
        <dbReference type="ARBA" id="ARBA00004651"/>
    </source>
</evidence>
<evidence type="ECO:0000256" key="7">
    <source>
        <dbReference type="ARBA" id="ARBA00022989"/>
    </source>
</evidence>
<feature type="transmembrane region" description="Helical" evidence="9">
    <location>
        <begin position="159"/>
        <end position="183"/>
    </location>
</feature>
<comment type="pathway">
    <text evidence="2">Cofactor biosynthesis; adenosylcobalamin biosynthesis.</text>
</comment>
<reference evidence="10 11" key="1">
    <citation type="journal article" date="2015" name="Genome Announc.">
        <title>Draft Genome Sequences of Marine Isolates of Thalassomonas viridans and Thalassomonas actiniarum.</title>
        <authorList>
            <person name="Olonade I."/>
            <person name="van Zyl L.J."/>
            <person name="Trindade M."/>
        </authorList>
    </citation>
    <scope>NUCLEOTIDE SEQUENCE [LARGE SCALE GENOMIC DNA]</scope>
    <source>
        <strain evidence="10 11">XOM25</strain>
    </source>
</reference>
<keyword evidence="8 9" id="KW-0472">Membrane</keyword>
<dbReference type="KEGG" id="tvd:SG34_026425"/>
<dbReference type="EMBL" id="CP059733">
    <property type="protein sequence ID" value="WDE04807.1"/>
    <property type="molecule type" value="Genomic_DNA"/>
</dbReference>
<accession>A0AAE9Z222</accession>
<dbReference type="InterPro" id="IPR004485">
    <property type="entry name" value="Cobalamin_biosynth_CobD/CbiB"/>
</dbReference>